<dbReference type="RefSeq" id="WP_368636414.1">
    <property type="nucleotide sequence ID" value="NZ_JBFRHK010000005.1"/>
</dbReference>
<evidence type="ECO:0000256" key="3">
    <source>
        <dbReference type="ARBA" id="ARBA00022679"/>
    </source>
</evidence>
<dbReference type="PROSITE" id="PS00099">
    <property type="entry name" value="THIOLASE_3"/>
    <property type="match status" value="1"/>
</dbReference>
<dbReference type="GO" id="GO:0003988">
    <property type="term" value="F:acetyl-CoA C-acyltransferase activity"/>
    <property type="evidence" value="ECO:0007669"/>
    <property type="project" value="UniProtKB-EC"/>
</dbReference>
<dbReference type="InterPro" id="IPR002155">
    <property type="entry name" value="Thiolase"/>
</dbReference>
<evidence type="ECO:0000313" key="9">
    <source>
        <dbReference type="EMBL" id="MEX3745539.1"/>
    </source>
</evidence>
<dbReference type="PROSITE" id="PS00098">
    <property type="entry name" value="THIOLASE_1"/>
    <property type="match status" value="1"/>
</dbReference>
<dbReference type="PIRSF" id="PIRSF000429">
    <property type="entry name" value="Ac-CoA_Ac_transf"/>
    <property type="match status" value="1"/>
</dbReference>
<sequence length="394" mass="41549">MKDVAVVSFARTPIGRFGCAFKDLTAVDLGTIAIEDAIKRAGVSTEQIDEVAMGVVWQAGLKANPARQAAIRAGVNVEAPAITINQQCSSGIRAIDIASDQIRLGKARVIVAGGFESMSGVPFLDVSGRWGHVRGRKSLEDGLYYDGLDDAFSGTNMGNTAETVGKNALLTREETDAFALESQQKAARAISSGRFNREIVPVKIADRKGEEMIISEDECSRPNTKIEDLSRLQPVFDKVGISTAGNSPPLSDGAAALVLMEKEYAKENNFPILGFIKDTVSISVPPEIMGYGPVPAVKRLLERNKLAVEDIGLLEINEAFGAQALACIKELGFPTDIVNVNGGAIALGHPPGSTGARLVGSLLLELGIKGKRYGIATLCAGGGPAIAMLVSVEE</sequence>
<dbReference type="SUPFAM" id="SSF53901">
    <property type="entry name" value="Thiolase-like"/>
    <property type="match status" value="2"/>
</dbReference>
<keyword evidence="3 6" id="KW-0808">Transferase</keyword>
<dbReference type="Pfam" id="PF00108">
    <property type="entry name" value="Thiolase_N"/>
    <property type="match status" value="1"/>
</dbReference>
<dbReference type="PROSITE" id="PS00737">
    <property type="entry name" value="THIOLASE_2"/>
    <property type="match status" value="1"/>
</dbReference>
<dbReference type="InterPro" id="IPR020615">
    <property type="entry name" value="Thiolase_acyl_enz_int_AS"/>
</dbReference>
<dbReference type="Pfam" id="PF02803">
    <property type="entry name" value="Thiolase_C"/>
    <property type="match status" value="1"/>
</dbReference>
<keyword evidence="10" id="KW-1185">Reference proteome</keyword>
<name>A0ABV3VXH7_9BACI</name>
<organism evidence="9 10">
    <name type="scientific">Lysinibacillus xylanilyticus</name>
    <dbReference type="NCBI Taxonomy" id="582475"/>
    <lineage>
        <taxon>Bacteria</taxon>
        <taxon>Bacillati</taxon>
        <taxon>Bacillota</taxon>
        <taxon>Bacilli</taxon>
        <taxon>Bacillales</taxon>
        <taxon>Bacillaceae</taxon>
        <taxon>Lysinibacillus</taxon>
    </lineage>
</organism>
<comment type="caution">
    <text evidence="9">The sequence shown here is derived from an EMBL/GenBank/DDBJ whole genome shotgun (WGS) entry which is preliminary data.</text>
</comment>
<feature type="domain" description="Thiolase C-terminal" evidence="8">
    <location>
        <begin position="272"/>
        <end position="391"/>
    </location>
</feature>
<reference evidence="9 10" key="1">
    <citation type="submission" date="2024-07" db="EMBL/GenBank/DDBJ databases">
        <title>Characterization of a bacterium isolated from hydrolysated instant sea cucumber by whole-genome sequencing and metabolomics.</title>
        <authorList>
            <person name="Luo X."/>
            <person name="Zhang Z."/>
            <person name="Zheng Z."/>
            <person name="Zhang W."/>
            <person name="Ming T."/>
            <person name="Jiao L."/>
            <person name="Su X."/>
            <person name="Kong F."/>
            <person name="Xu J."/>
        </authorList>
    </citation>
    <scope>NUCLEOTIDE SEQUENCE [LARGE SCALE GENOMIC DNA]</scope>
    <source>
        <strain evidence="9 10">XL-2024</strain>
    </source>
</reference>
<keyword evidence="4 6" id="KW-0012">Acyltransferase</keyword>
<evidence type="ECO:0000313" key="10">
    <source>
        <dbReference type="Proteomes" id="UP001558534"/>
    </source>
</evidence>
<evidence type="ECO:0000256" key="6">
    <source>
        <dbReference type="RuleBase" id="RU003557"/>
    </source>
</evidence>
<evidence type="ECO:0000256" key="1">
    <source>
        <dbReference type="ARBA" id="ARBA00010982"/>
    </source>
</evidence>
<dbReference type="Proteomes" id="UP001558534">
    <property type="component" value="Unassembled WGS sequence"/>
</dbReference>
<dbReference type="Gene3D" id="3.40.47.10">
    <property type="match status" value="2"/>
</dbReference>
<feature type="domain" description="Thiolase N-terminal" evidence="7">
    <location>
        <begin position="4"/>
        <end position="262"/>
    </location>
</feature>
<evidence type="ECO:0000259" key="7">
    <source>
        <dbReference type="Pfam" id="PF00108"/>
    </source>
</evidence>
<dbReference type="InterPro" id="IPR016039">
    <property type="entry name" value="Thiolase-like"/>
</dbReference>
<dbReference type="PANTHER" id="PTHR18919">
    <property type="entry name" value="ACETYL-COA C-ACYLTRANSFERASE"/>
    <property type="match status" value="1"/>
</dbReference>
<evidence type="ECO:0000259" key="8">
    <source>
        <dbReference type="Pfam" id="PF02803"/>
    </source>
</evidence>
<dbReference type="InterPro" id="IPR020616">
    <property type="entry name" value="Thiolase_N"/>
</dbReference>
<comment type="similarity">
    <text evidence="1 6">Belongs to the thiolase-like superfamily. Thiolase family.</text>
</comment>
<gene>
    <name evidence="9" type="ORF">AB1300_10365</name>
</gene>
<protein>
    <recommendedName>
        <fullName evidence="2">acetyl-CoA C-acetyltransferase</fullName>
        <ecNumber evidence="2">2.3.1.9</ecNumber>
    </recommendedName>
    <alternativeName>
        <fullName evidence="5">Acetoacetyl-CoA thiolase</fullName>
    </alternativeName>
</protein>
<dbReference type="InterPro" id="IPR020617">
    <property type="entry name" value="Thiolase_C"/>
</dbReference>
<evidence type="ECO:0000256" key="5">
    <source>
        <dbReference type="ARBA" id="ARBA00030755"/>
    </source>
</evidence>
<dbReference type="EMBL" id="JBFRHK010000005">
    <property type="protein sequence ID" value="MEX3745539.1"/>
    <property type="molecule type" value="Genomic_DNA"/>
</dbReference>
<dbReference type="InterPro" id="IPR020610">
    <property type="entry name" value="Thiolase_AS"/>
</dbReference>
<dbReference type="EC" id="2.3.1.9" evidence="2"/>
<evidence type="ECO:0000256" key="2">
    <source>
        <dbReference type="ARBA" id="ARBA00012705"/>
    </source>
</evidence>
<dbReference type="InterPro" id="IPR020613">
    <property type="entry name" value="Thiolase_CS"/>
</dbReference>
<evidence type="ECO:0000256" key="4">
    <source>
        <dbReference type="ARBA" id="ARBA00023315"/>
    </source>
</evidence>
<proteinExistence type="inferred from homology"/>
<dbReference type="CDD" id="cd00751">
    <property type="entry name" value="thiolase"/>
    <property type="match status" value="1"/>
</dbReference>
<dbReference type="NCBIfam" id="TIGR01930">
    <property type="entry name" value="AcCoA-C-Actrans"/>
    <property type="match status" value="1"/>
</dbReference>
<dbReference type="PANTHER" id="PTHR18919:SF107">
    <property type="entry name" value="ACETYL-COA ACETYLTRANSFERASE, CYTOSOLIC"/>
    <property type="match status" value="1"/>
</dbReference>
<accession>A0ABV3VXH7</accession>